<dbReference type="RefSeq" id="WP_175627012.1">
    <property type="nucleotide sequence ID" value="NZ_JADOEL010000004.1"/>
</dbReference>
<proteinExistence type="predicted"/>
<dbReference type="Proteomes" id="UP000657372">
    <property type="component" value="Unassembled WGS sequence"/>
</dbReference>
<protein>
    <recommendedName>
        <fullName evidence="3">Secreted protein</fullName>
    </recommendedName>
</protein>
<accession>A0ABS0ERR3</accession>
<reference evidence="1 2" key="1">
    <citation type="submission" date="2020-11" db="EMBL/GenBank/DDBJ databases">
        <title>WGS of Herminiimonas contaminans strain Marseille-Q4544 isolated from planarians Schmidtea mediterranea.</title>
        <authorList>
            <person name="Kangale L."/>
        </authorList>
    </citation>
    <scope>NUCLEOTIDE SEQUENCE [LARGE SCALE GENOMIC DNA]</scope>
    <source>
        <strain evidence="1 2">Marseille-Q4544</strain>
    </source>
</reference>
<name>A0ABS0ERR3_9BURK</name>
<evidence type="ECO:0000313" key="2">
    <source>
        <dbReference type="Proteomes" id="UP000657372"/>
    </source>
</evidence>
<evidence type="ECO:0000313" key="1">
    <source>
        <dbReference type="EMBL" id="MBF8177534.1"/>
    </source>
</evidence>
<evidence type="ECO:0008006" key="3">
    <source>
        <dbReference type="Google" id="ProtNLM"/>
    </source>
</evidence>
<sequence>MRSLLKMLEMRHIYVLLLLVSLPLQWVWANSVACRTEGQATPAYSSTSAKPQMAQALHKLSAEQVEALTHAKQDTQLSPSIFIDEPSIESEMARWEFEVEGEFGSAAQMLAPDWGDAADNLSCRPPSHNQNSVAQVPDPYEADLPLPLSLDCLVLGDTLFVATQHPPLPAPVFRADRPPTLAA</sequence>
<organism evidence="1 2">
    <name type="scientific">Herminiimonas contaminans</name>
    <dbReference type="NCBI Taxonomy" id="1111140"/>
    <lineage>
        <taxon>Bacteria</taxon>
        <taxon>Pseudomonadati</taxon>
        <taxon>Pseudomonadota</taxon>
        <taxon>Betaproteobacteria</taxon>
        <taxon>Burkholderiales</taxon>
        <taxon>Oxalobacteraceae</taxon>
        <taxon>Herminiimonas</taxon>
    </lineage>
</organism>
<comment type="caution">
    <text evidence="1">The sequence shown here is derived from an EMBL/GenBank/DDBJ whole genome shotgun (WGS) entry which is preliminary data.</text>
</comment>
<gene>
    <name evidence="1" type="ORF">IXC47_07565</name>
</gene>
<keyword evidence="2" id="KW-1185">Reference proteome</keyword>
<dbReference type="EMBL" id="JADOEL010000004">
    <property type="protein sequence ID" value="MBF8177534.1"/>
    <property type="molecule type" value="Genomic_DNA"/>
</dbReference>